<keyword evidence="3" id="KW-1185">Reference proteome</keyword>
<dbReference type="AlphaFoldDB" id="A0A8J7STX8"/>
<sequence>MAQSQRFAGTLAQVTRLPVVISPLMETRFLPVTLPDGKFSALVLTSESGALAAGRMRNDLPCRAWCVGDRTAQVAAKLGFAATSAGGDAAALIALIRREQETGPLLHLRGVEARGDIAETLTKGGIETQSLVVYDQRETPPLPEGQALIRGHQPLIVPLFSPRSARIFAKIAGPRPGLWLAALSLAVGRELTALDPLGLEIADTPDSDGMLLAVQRLIAAACSS</sequence>
<dbReference type="SUPFAM" id="SSF69618">
    <property type="entry name" value="HemD-like"/>
    <property type="match status" value="1"/>
</dbReference>
<dbReference type="CDD" id="cd06578">
    <property type="entry name" value="HemD"/>
    <property type="match status" value="1"/>
</dbReference>
<gene>
    <name evidence="2" type="ORF">JI744_13025</name>
</gene>
<protein>
    <submittedName>
        <fullName evidence="2">Uroporphyrinogen-III synthase</fullName>
    </submittedName>
</protein>
<dbReference type="InterPro" id="IPR003754">
    <property type="entry name" value="4pyrrol_synth_uPrphyn_synth"/>
</dbReference>
<accession>A0A8J7STX8</accession>
<dbReference type="GO" id="GO:0033014">
    <property type="term" value="P:tetrapyrrole biosynthetic process"/>
    <property type="evidence" value="ECO:0007669"/>
    <property type="project" value="InterPro"/>
</dbReference>
<dbReference type="Pfam" id="PF02602">
    <property type="entry name" value="HEM4"/>
    <property type="match status" value="1"/>
</dbReference>
<comment type="caution">
    <text evidence="2">The sequence shown here is derived from an EMBL/GenBank/DDBJ whole genome shotgun (WGS) entry which is preliminary data.</text>
</comment>
<dbReference type="Proteomes" id="UP000619033">
    <property type="component" value="Unassembled WGS sequence"/>
</dbReference>
<evidence type="ECO:0000313" key="2">
    <source>
        <dbReference type="EMBL" id="MBL4929030.1"/>
    </source>
</evidence>
<proteinExistence type="predicted"/>
<reference evidence="2" key="1">
    <citation type="submission" date="2021-01" db="EMBL/GenBank/DDBJ databases">
        <title>Genome seq and assembly of Tabrizicola sp. KVB23.</title>
        <authorList>
            <person name="Chhetri G."/>
        </authorList>
    </citation>
    <scope>NUCLEOTIDE SEQUENCE</scope>
    <source>
        <strain evidence="2">KVB23</strain>
    </source>
</reference>
<evidence type="ECO:0000259" key="1">
    <source>
        <dbReference type="Pfam" id="PF02602"/>
    </source>
</evidence>
<dbReference type="RefSeq" id="WP_202661572.1">
    <property type="nucleotide sequence ID" value="NZ_JAESVP010000006.1"/>
</dbReference>
<dbReference type="GO" id="GO:0004852">
    <property type="term" value="F:uroporphyrinogen-III synthase activity"/>
    <property type="evidence" value="ECO:0007669"/>
    <property type="project" value="InterPro"/>
</dbReference>
<evidence type="ECO:0000313" key="3">
    <source>
        <dbReference type="Proteomes" id="UP000619033"/>
    </source>
</evidence>
<dbReference type="InterPro" id="IPR036108">
    <property type="entry name" value="4pyrrol_syn_uPrphyn_synt_sf"/>
</dbReference>
<organism evidence="2 3">
    <name type="scientific">Fuscibacter oryzae</name>
    <dbReference type="NCBI Taxonomy" id="2803939"/>
    <lineage>
        <taxon>Bacteria</taxon>
        <taxon>Pseudomonadati</taxon>
        <taxon>Pseudomonadota</taxon>
        <taxon>Alphaproteobacteria</taxon>
        <taxon>Rhodobacterales</taxon>
        <taxon>Paracoccaceae</taxon>
        <taxon>Fuscibacter</taxon>
    </lineage>
</organism>
<dbReference type="EMBL" id="JAESVP010000006">
    <property type="protein sequence ID" value="MBL4929030.1"/>
    <property type="molecule type" value="Genomic_DNA"/>
</dbReference>
<name>A0A8J7STX8_9RHOB</name>
<dbReference type="Gene3D" id="3.40.50.10090">
    <property type="match status" value="2"/>
</dbReference>
<feature type="domain" description="Tetrapyrrole biosynthesis uroporphyrinogen III synthase" evidence="1">
    <location>
        <begin position="19"/>
        <end position="187"/>
    </location>
</feature>